<dbReference type="AlphaFoldDB" id="A0A1W6ZU33"/>
<feature type="signal peptide" evidence="10">
    <location>
        <begin position="1"/>
        <end position="20"/>
    </location>
</feature>
<comment type="similarity">
    <text evidence="1 10">Belongs to the alphaproteobacteria porin family.</text>
</comment>
<reference evidence="11 12" key="1">
    <citation type="submission" date="2017-05" db="EMBL/GenBank/DDBJ databases">
        <title>Full genome sequence of Pseudorhodoplanes sinuspersici.</title>
        <authorList>
            <person name="Dastgheib S.M.M."/>
            <person name="Shavandi M."/>
            <person name="Tirandaz H."/>
        </authorList>
    </citation>
    <scope>NUCLEOTIDE SEQUENCE [LARGE SCALE GENOMIC DNA]</scope>
    <source>
        <strain evidence="11 12">RIPI110</strain>
    </source>
</reference>
<dbReference type="KEGG" id="psin:CAK95_18760"/>
<dbReference type="GO" id="GO:0009279">
    <property type="term" value="C:cell outer membrane"/>
    <property type="evidence" value="ECO:0007669"/>
    <property type="project" value="UniProtKB-SubCell"/>
</dbReference>
<evidence type="ECO:0000256" key="1">
    <source>
        <dbReference type="ARBA" id="ARBA00009521"/>
    </source>
</evidence>
<keyword evidence="12" id="KW-1185">Reference proteome</keyword>
<keyword evidence="6 10" id="KW-0406">Ion transport</keyword>
<dbReference type="EMBL" id="CP021112">
    <property type="protein sequence ID" value="ARQ00904.1"/>
    <property type="molecule type" value="Genomic_DNA"/>
</dbReference>
<keyword evidence="2 10" id="KW-0813">Transport</keyword>
<evidence type="ECO:0000313" key="12">
    <source>
        <dbReference type="Proteomes" id="UP000194137"/>
    </source>
</evidence>
<evidence type="ECO:0000256" key="8">
    <source>
        <dbReference type="ARBA" id="ARBA00023136"/>
    </source>
</evidence>
<dbReference type="InterPro" id="IPR003684">
    <property type="entry name" value="Porin_alphabac"/>
</dbReference>
<dbReference type="Proteomes" id="UP000194137">
    <property type="component" value="Chromosome"/>
</dbReference>
<evidence type="ECO:0000256" key="2">
    <source>
        <dbReference type="ARBA" id="ARBA00022448"/>
    </source>
</evidence>
<organism evidence="11 12">
    <name type="scientific">Pseudorhodoplanes sinuspersici</name>
    <dbReference type="NCBI Taxonomy" id="1235591"/>
    <lineage>
        <taxon>Bacteria</taxon>
        <taxon>Pseudomonadati</taxon>
        <taxon>Pseudomonadota</taxon>
        <taxon>Alphaproteobacteria</taxon>
        <taxon>Hyphomicrobiales</taxon>
        <taxon>Pseudorhodoplanes</taxon>
    </lineage>
</organism>
<dbReference type="GO" id="GO:0015288">
    <property type="term" value="F:porin activity"/>
    <property type="evidence" value="ECO:0007669"/>
    <property type="project" value="UniProtKB-KW"/>
</dbReference>
<evidence type="ECO:0000256" key="3">
    <source>
        <dbReference type="ARBA" id="ARBA00022452"/>
    </source>
</evidence>
<protein>
    <recommendedName>
        <fullName evidence="10">Porin</fullName>
    </recommendedName>
</protein>
<accession>A0A1W6ZU33</accession>
<evidence type="ECO:0000256" key="6">
    <source>
        <dbReference type="ARBA" id="ARBA00023065"/>
    </source>
</evidence>
<keyword evidence="8 10" id="KW-0472">Membrane</keyword>
<keyword evidence="7 10" id="KW-0626">Porin</keyword>
<evidence type="ECO:0000256" key="4">
    <source>
        <dbReference type="ARBA" id="ARBA00022692"/>
    </source>
</evidence>
<keyword evidence="5 10" id="KW-0732">Signal</keyword>
<dbReference type="SUPFAM" id="SSF56935">
    <property type="entry name" value="Porins"/>
    <property type="match status" value="1"/>
</dbReference>
<name>A0A1W6ZU33_9HYPH</name>
<proteinExistence type="inferred from homology"/>
<dbReference type="GO" id="GO:0046930">
    <property type="term" value="C:pore complex"/>
    <property type="evidence" value="ECO:0007669"/>
    <property type="project" value="UniProtKB-KW"/>
</dbReference>
<evidence type="ECO:0000256" key="9">
    <source>
        <dbReference type="ARBA" id="ARBA00023237"/>
    </source>
</evidence>
<evidence type="ECO:0000256" key="5">
    <source>
        <dbReference type="ARBA" id="ARBA00022729"/>
    </source>
</evidence>
<keyword evidence="3 10" id="KW-1134">Transmembrane beta strand</keyword>
<feature type="chain" id="PRO_5041746084" description="Porin" evidence="10">
    <location>
        <begin position="21"/>
        <end position="503"/>
    </location>
</feature>
<keyword evidence="9 10" id="KW-0998">Cell outer membrane</keyword>
<dbReference type="STRING" id="1235591.CAK95_18760"/>
<keyword evidence="4 10" id="KW-0812">Transmembrane</keyword>
<evidence type="ECO:0000256" key="10">
    <source>
        <dbReference type="RuleBase" id="RU364005"/>
    </source>
</evidence>
<dbReference type="GO" id="GO:0006811">
    <property type="term" value="P:monoatomic ion transport"/>
    <property type="evidence" value="ECO:0007669"/>
    <property type="project" value="UniProtKB-KW"/>
</dbReference>
<comment type="domain">
    <text evidence="10">Consists of 16-stranded beta-barrel sheets, with large surface-exposed loops, that form a transmembrane pore at the center of each barrel. The pore is partially ocluded by a peptide loop that folds into the pore lumen.</text>
</comment>
<evidence type="ECO:0000256" key="7">
    <source>
        <dbReference type="ARBA" id="ARBA00023114"/>
    </source>
</evidence>
<evidence type="ECO:0000313" key="11">
    <source>
        <dbReference type="EMBL" id="ARQ00904.1"/>
    </source>
</evidence>
<comment type="function">
    <text evidence="10">Forms passive diffusion pores that allow small molecular weight hydrophilic materials across the outer membrane.</text>
</comment>
<comment type="subcellular location">
    <subcellularLocation>
        <location evidence="10">Cell outer membrane</location>
        <topology evidence="10">Multi-pass membrane protein</topology>
    </subcellularLocation>
</comment>
<dbReference type="Pfam" id="PF02530">
    <property type="entry name" value="Porin_2"/>
    <property type="match status" value="1"/>
</dbReference>
<gene>
    <name evidence="11" type="ORF">CAK95_18760</name>
</gene>
<sequence>MNLMKTILAASAASVLTAAAAQSADLPVKAKAVEYVRICSLYGAGYYYIPGTDTCIKIGGYVRFEAYHNAPQGAYPVNNATGVFTRLPNTFAMQSRFRLSADARTQTEYGTLRSYFNFGVNVRNNAIENGAPSTSVALERAFIQFAGFTFGRSETFFAHYSASSFGLLTGTFDGGTSSTGMNLAAYTWQFGNGLSASLSLEDSNAHSKGVVDLGNAANTAGVLGAAPFSSNASDSMGARMPDFVGNIRVDQAWGSAQIMGALREVGARYNFTNSSPTCNGGGTNTTSCGHPDEKWGWAVGAGLTLKMPWDSKDTLSGQIAYAKGASSYVAFANSNNALHTSGGLALGAFNDAVFGGVTPAEGGSTELELTETWGGSVAFQHYWTPSLRTSWVFGYMSVQYTDRAKALIANLGSRCIGTNVVISNPAACDPDFSTWRVSSRTMWTPVRNFDVGLEVAYTEVNTAFGGSTATLTSSNNGLAAGSYALEDQGVWSAALRVQRSFWP</sequence>